<dbReference type="EC" id="3.1.3.89" evidence="5"/>
<evidence type="ECO:0000256" key="3">
    <source>
        <dbReference type="ARBA" id="ARBA00001941"/>
    </source>
</evidence>
<dbReference type="Gene3D" id="1.10.3210.10">
    <property type="entry name" value="Hypothetical protein af1432"/>
    <property type="match status" value="1"/>
</dbReference>
<protein>
    <recommendedName>
        <fullName evidence="5">5'-deoxynucleotidase</fullName>
        <ecNumber evidence="5">3.1.3.89</ecNumber>
    </recommendedName>
</protein>
<dbReference type="OrthoDB" id="9786155at2"/>
<dbReference type="PANTHER" id="PTHR11845:SF13">
    <property type="entry name" value="5'-DEOXYNUCLEOTIDASE HDDC2"/>
    <property type="match status" value="1"/>
</dbReference>
<evidence type="ECO:0000256" key="4">
    <source>
        <dbReference type="ARBA" id="ARBA00011738"/>
    </source>
</evidence>
<dbReference type="CDD" id="cd00077">
    <property type="entry name" value="HDc"/>
    <property type="match status" value="1"/>
</dbReference>
<comment type="subunit">
    <text evidence="4">Homodimer.</text>
</comment>
<dbReference type="SMART" id="SM00471">
    <property type="entry name" value="HDc"/>
    <property type="match status" value="1"/>
</dbReference>
<dbReference type="InterPro" id="IPR003607">
    <property type="entry name" value="HD/PDEase_dom"/>
</dbReference>
<dbReference type="InterPro" id="IPR006674">
    <property type="entry name" value="HD_domain"/>
</dbReference>
<proteinExistence type="predicted"/>
<sequence length="190" mass="21867">MSKHSSHNQIVAFIFETGLLNRFKRSGFDFLGTGNQNISSHSYRTAIISYILAERLNADSSRVVLLSLFHDIPETRTGDINYFQKHYTEKKEMKAVEDIAENIKELSLLPDLILEFNNGSSIEAEIVRDADILELIFTLKEELDSGNKQAEIWIKNSLKRLKLIDSIKIAETALSVKSYDWWMDILDIQR</sequence>
<reference evidence="8" key="2">
    <citation type="submission" date="2022-05" db="EMBL/GenBank/DDBJ databases">
        <authorList>
            <person name="Proctor A.L."/>
            <person name="Phillips G.J."/>
            <person name="Wannemuehler M.J."/>
        </authorList>
    </citation>
    <scope>NUCLEOTIDE SEQUENCE</scope>
    <source>
        <strain evidence="8">ASF457</strain>
    </source>
</reference>
<dbReference type="GO" id="GO:0046872">
    <property type="term" value="F:metal ion binding"/>
    <property type="evidence" value="ECO:0007669"/>
    <property type="project" value="UniProtKB-KW"/>
</dbReference>
<dbReference type="Proteomes" id="UP000017429">
    <property type="component" value="Chromosome"/>
</dbReference>
<accession>V2RIR0</accession>
<evidence type="ECO:0000313" key="8">
    <source>
        <dbReference type="EMBL" id="USF23275.1"/>
    </source>
</evidence>
<dbReference type="RefSeq" id="WP_023276343.1">
    <property type="nucleotide sequence ID" value="NZ_CP097562.1"/>
</dbReference>
<keyword evidence="7" id="KW-0378">Hydrolase</keyword>
<dbReference type="PROSITE" id="PS51831">
    <property type="entry name" value="HD"/>
    <property type="match status" value="1"/>
</dbReference>
<dbReference type="eggNOG" id="COG1896">
    <property type="taxonomic scope" value="Bacteria"/>
</dbReference>
<dbReference type="AlphaFoldDB" id="V2RIR0"/>
<keyword evidence="9" id="KW-1185">Reference proteome</keyword>
<dbReference type="KEGG" id="msch:N508_000331"/>
<comment type="catalytic activity">
    <reaction evidence="1">
        <text>a 2'-deoxyribonucleoside 5'-phosphate + H2O = a 2'-deoxyribonucleoside + phosphate</text>
        <dbReference type="Rhea" id="RHEA:36167"/>
        <dbReference type="ChEBI" id="CHEBI:15377"/>
        <dbReference type="ChEBI" id="CHEBI:18274"/>
        <dbReference type="ChEBI" id="CHEBI:43474"/>
        <dbReference type="ChEBI" id="CHEBI:65317"/>
        <dbReference type="EC" id="3.1.3.89"/>
    </reaction>
</comment>
<evidence type="ECO:0000313" key="9">
    <source>
        <dbReference type="Proteomes" id="UP000017429"/>
    </source>
</evidence>
<comment type="cofactor">
    <cofactor evidence="2">
        <name>Mn(2+)</name>
        <dbReference type="ChEBI" id="CHEBI:29035"/>
    </cofactor>
</comment>
<evidence type="ECO:0000256" key="1">
    <source>
        <dbReference type="ARBA" id="ARBA00001638"/>
    </source>
</evidence>
<reference evidence="8" key="3">
    <citation type="submission" date="2022-06" db="EMBL/GenBank/DDBJ databases">
        <title>Resources to Facilitate Use of the Altered Schaedler Flora (ASF) Mouse Model to Study Microbiome Function.</title>
        <authorList>
            <person name="Proctor A."/>
            <person name="Parvinroo S."/>
            <person name="Richie T."/>
            <person name="Jia X."/>
            <person name="Lee S.T.M."/>
            <person name="Karp P.D."/>
            <person name="Paley S."/>
            <person name="Kostic A.D."/>
            <person name="Pierre J.F."/>
            <person name="Wannemuehler M.J."/>
            <person name="Phillips G.J."/>
        </authorList>
    </citation>
    <scope>NUCLEOTIDE SEQUENCE</scope>
    <source>
        <strain evidence="8">ASF457</strain>
    </source>
</reference>
<evidence type="ECO:0000256" key="7">
    <source>
        <dbReference type="ARBA" id="ARBA00022801"/>
    </source>
</evidence>
<dbReference type="EMBL" id="CP097562">
    <property type="protein sequence ID" value="USF23275.1"/>
    <property type="molecule type" value="Genomic_DNA"/>
</dbReference>
<evidence type="ECO:0000256" key="5">
    <source>
        <dbReference type="ARBA" id="ARBA00012964"/>
    </source>
</evidence>
<dbReference type="GO" id="GO:0002953">
    <property type="term" value="F:5'-deoxynucleotidase activity"/>
    <property type="evidence" value="ECO:0007669"/>
    <property type="project" value="UniProtKB-EC"/>
</dbReference>
<dbReference type="GO" id="GO:0005737">
    <property type="term" value="C:cytoplasm"/>
    <property type="evidence" value="ECO:0007669"/>
    <property type="project" value="TreeGrafter"/>
</dbReference>
<name>V2RIR0_9BACT</name>
<dbReference type="InterPro" id="IPR039356">
    <property type="entry name" value="YfbR/HDDC2"/>
</dbReference>
<evidence type="ECO:0000256" key="2">
    <source>
        <dbReference type="ARBA" id="ARBA00001936"/>
    </source>
</evidence>
<dbReference type="SUPFAM" id="SSF109604">
    <property type="entry name" value="HD-domain/PDEase-like"/>
    <property type="match status" value="1"/>
</dbReference>
<evidence type="ECO:0000256" key="6">
    <source>
        <dbReference type="ARBA" id="ARBA00022723"/>
    </source>
</evidence>
<reference evidence="8" key="1">
    <citation type="journal article" date="2014" name="Genome Announc.">
        <title>Draft genome sequences of the altered schaedler flora, a defined bacterial community from gnotobiotic mice.</title>
        <authorList>
            <person name="Wannemuehler M.J."/>
            <person name="Overstreet A.M."/>
            <person name="Ward D.V."/>
            <person name="Phillips G.J."/>
        </authorList>
    </citation>
    <scope>NUCLEOTIDE SEQUENCE</scope>
    <source>
        <strain evidence="8">ASF457</strain>
    </source>
</reference>
<dbReference type="PANTHER" id="PTHR11845">
    <property type="entry name" value="5'-DEOXYNUCLEOTIDASE HDDC2"/>
    <property type="match status" value="1"/>
</dbReference>
<keyword evidence="6" id="KW-0479">Metal-binding</keyword>
<organism evidence="8 9">
    <name type="scientific">Mucispirillum schaedleri ASF457</name>
    <dbReference type="NCBI Taxonomy" id="1379858"/>
    <lineage>
        <taxon>Bacteria</taxon>
        <taxon>Pseudomonadati</taxon>
        <taxon>Deferribacterota</taxon>
        <taxon>Deferribacteres</taxon>
        <taxon>Deferribacterales</taxon>
        <taxon>Mucispirillaceae</taxon>
        <taxon>Mucispirillum</taxon>
    </lineage>
</organism>
<dbReference type="Pfam" id="PF13023">
    <property type="entry name" value="HD_3"/>
    <property type="match status" value="1"/>
</dbReference>
<gene>
    <name evidence="8" type="ORF">N508_000331</name>
</gene>
<comment type="cofactor">
    <cofactor evidence="3">
        <name>Co(2+)</name>
        <dbReference type="ChEBI" id="CHEBI:48828"/>
    </cofactor>
</comment>